<gene>
    <name evidence="2" type="ORF">PG994_008494</name>
</gene>
<sequence>MDDGPFETDEEENQWWQALPSVPAVTGILLRQQNRRRWKVRALVQMFSRFPQLREIHYEPWREWVRYEQRYYESLLESLGGARHPNLRKLVVFENFDQRYASSLESANPRIVSMGCDLVRRPSPAVTGKLARKTRDFLRDLEPAWSWPSLRSLVLTSRLLSAKPKRQAGIDALLESAAAAAMRMPKLETMEIWNGGEGLAGTFQYRSSPSSITWRGTWARPFPPSVSNSVVRPVSLQQIRLKDRVRKEEIEMLAKMKDHARRMGIPF</sequence>
<evidence type="ECO:0000313" key="2">
    <source>
        <dbReference type="EMBL" id="KAK8058046.1"/>
    </source>
</evidence>
<dbReference type="GeneID" id="92092966"/>
<name>A0ABR1UGK8_9PEZI</name>
<proteinExistence type="predicted"/>
<evidence type="ECO:0000313" key="3">
    <source>
        <dbReference type="Proteomes" id="UP001480595"/>
    </source>
</evidence>
<protein>
    <submittedName>
        <fullName evidence="2">Oxoglutarate iron-dependent oxygenase</fullName>
    </submittedName>
</protein>
<feature type="domain" description="DUF6546" evidence="1">
    <location>
        <begin position="85"/>
        <end position="228"/>
    </location>
</feature>
<dbReference type="Proteomes" id="UP001480595">
    <property type="component" value="Unassembled WGS sequence"/>
</dbReference>
<dbReference type="Pfam" id="PF20183">
    <property type="entry name" value="DUF6546"/>
    <property type="match status" value="1"/>
</dbReference>
<dbReference type="InterPro" id="IPR046676">
    <property type="entry name" value="DUF6546"/>
</dbReference>
<organism evidence="2 3">
    <name type="scientific">Apiospora phragmitis</name>
    <dbReference type="NCBI Taxonomy" id="2905665"/>
    <lineage>
        <taxon>Eukaryota</taxon>
        <taxon>Fungi</taxon>
        <taxon>Dikarya</taxon>
        <taxon>Ascomycota</taxon>
        <taxon>Pezizomycotina</taxon>
        <taxon>Sordariomycetes</taxon>
        <taxon>Xylariomycetidae</taxon>
        <taxon>Amphisphaeriales</taxon>
        <taxon>Apiosporaceae</taxon>
        <taxon>Apiospora</taxon>
    </lineage>
</organism>
<reference evidence="2 3" key="1">
    <citation type="submission" date="2023-01" db="EMBL/GenBank/DDBJ databases">
        <title>Analysis of 21 Apiospora genomes using comparative genomics revels a genus with tremendous synthesis potential of carbohydrate active enzymes and secondary metabolites.</title>
        <authorList>
            <person name="Sorensen T."/>
        </authorList>
    </citation>
    <scope>NUCLEOTIDE SEQUENCE [LARGE SCALE GENOMIC DNA]</scope>
    <source>
        <strain evidence="2 3">CBS 135458</strain>
    </source>
</reference>
<comment type="caution">
    <text evidence="2">The sequence shown here is derived from an EMBL/GenBank/DDBJ whole genome shotgun (WGS) entry which is preliminary data.</text>
</comment>
<dbReference type="RefSeq" id="XP_066713492.1">
    <property type="nucleotide sequence ID" value="XM_066859903.1"/>
</dbReference>
<evidence type="ECO:0000259" key="1">
    <source>
        <dbReference type="Pfam" id="PF20183"/>
    </source>
</evidence>
<dbReference type="EMBL" id="JAQQWL010000009">
    <property type="protein sequence ID" value="KAK8058046.1"/>
    <property type="molecule type" value="Genomic_DNA"/>
</dbReference>
<accession>A0ABR1UGK8</accession>
<keyword evidence="3" id="KW-1185">Reference proteome</keyword>